<feature type="transmembrane region" description="Helical" evidence="1">
    <location>
        <begin position="21"/>
        <end position="38"/>
    </location>
</feature>
<dbReference type="GO" id="GO:0000428">
    <property type="term" value="C:DNA-directed RNA polymerase complex"/>
    <property type="evidence" value="ECO:0007669"/>
    <property type="project" value="UniProtKB-KW"/>
</dbReference>
<gene>
    <name evidence="2" type="ORF">J2S15_002702</name>
</gene>
<accession>A0ABU0E4X5</accession>
<keyword evidence="1" id="KW-1133">Transmembrane helix</keyword>
<dbReference type="EMBL" id="JAUSUR010000005">
    <property type="protein sequence ID" value="MDQ0361949.1"/>
    <property type="molecule type" value="Genomic_DNA"/>
</dbReference>
<proteinExistence type="predicted"/>
<dbReference type="Proteomes" id="UP001230220">
    <property type="component" value="Unassembled WGS sequence"/>
</dbReference>
<organism evidence="2 3">
    <name type="scientific">Breznakia pachnodae</name>
    <dbReference type="NCBI Taxonomy" id="265178"/>
    <lineage>
        <taxon>Bacteria</taxon>
        <taxon>Bacillati</taxon>
        <taxon>Bacillota</taxon>
        <taxon>Erysipelotrichia</taxon>
        <taxon>Erysipelotrichales</taxon>
        <taxon>Erysipelotrichaceae</taxon>
        <taxon>Breznakia</taxon>
    </lineage>
</organism>
<name>A0ABU0E4X5_9FIRM</name>
<evidence type="ECO:0000313" key="3">
    <source>
        <dbReference type="Proteomes" id="UP001230220"/>
    </source>
</evidence>
<keyword evidence="1" id="KW-0472">Membrane</keyword>
<reference evidence="2 3" key="1">
    <citation type="submission" date="2023-07" db="EMBL/GenBank/DDBJ databases">
        <title>Genomic Encyclopedia of Type Strains, Phase IV (KMG-IV): sequencing the most valuable type-strain genomes for metagenomic binning, comparative biology and taxonomic classification.</title>
        <authorList>
            <person name="Goeker M."/>
        </authorList>
    </citation>
    <scope>NUCLEOTIDE SEQUENCE [LARGE SCALE GENOMIC DNA]</scope>
    <source>
        <strain evidence="2 3">DSM 16784</strain>
    </source>
</reference>
<sequence length="134" mass="15837">MGKIKNALYRFLQGRYGNDQLNKFIYVILFAVLLLNLFVVKSSYMTIATYLLLAILLFRTYSRNIYKRRMENTKFLNLTKPIRRRFSILSKNRKDKANKYYLCPSCSQTVRVPRGKGKIEIKCPKCQTKFTKST</sequence>
<keyword evidence="1" id="KW-0812">Transmembrane</keyword>
<evidence type="ECO:0000256" key="1">
    <source>
        <dbReference type="SAM" id="Phobius"/>
    </source>
</evidence>
<protein>
    <submittedName>
        <fullName evidence="2">DNA-directed RNA polymerase subunit RPC12/RpoP</fullName>
    </submittedName>
</protein>
<keyword evidence="2" id="KW-0804">Transcription</keyword>
<feature type="transmembrane region" description="Helical" evidence="1">
    <location>
        <begin position="44"/>
        <end position="61"/>
    </location>
</feature>
<keyword evidence="2" id="KW-0240">DNA-directed RNA polymerase</keyword>
<dbReference type="RefSeq" id="WP_307409123.1">
    <property type="nucleotide sequence ID" value="NZ_JAUSUR010000005.1"/>
</dbReference>
<keyword evidence="3" id="KW-1185">Reference proteome</keyword>
<evidence type="ECO:0000313" key="2">
    <source>
        <dbReference type="EMBL" id="MDQ0361949.1"/>
    </source>
</evidence>
<comment type="caution">
    <text evidence="2">The sequence shown here is derived from an EMBL/GenBank/DDBJ whole genome shotgun (WGS) entry which is preliminary data.</text>
</comment>